<dbReference type="GO" id="GO:0006508">
    <property type="term" value="P:proteolysis"/>
    <property type="evidence" value="ECO:0007669"/>
    <property type="project" value="UniProtKB-KW"/>
</dbReference>
<dbReference type="InterPro" id="IPR050819">
    <property type="entry name" value="Tripeptidyl-peptidase_I"/>
</dbReference>
<keyword evidence="14" id="KW-0325">Glycoprotein</keyword>
<dbReference type="HOGENOM" id="CLU_013783_3_0_1"/>
<dbReference type="AlphaFoldDB" id="A0A0D0CS00"/>
<dbReference type="CDD" id="cd11377">
    <property type="entry name" value="Pro-peptidase_S53"/>
    <property type="match status" value="1"/>
</dbReference>
<proteinExistence type="predicted"/>
<feature type="signal peptide" evidence="16">
    <location>
        <begin position="1"/>
        <end position="19"/>
    </location>
</feature>
<feature type="chain" id="PRO_5002208604" description="tripeptidyl-peptidase II" evidence="16">
    <location>
        <begin position="20"/>
        <end position="587"/>
    </location>
</feature>
<dbReference type="Pfam" id="PF00082">
    <property type="entry name" value="Peptidase_S8"/>
    <property type="match status" value="1"/>
</dbReference>
<dbReference type="GO" id="GO:0004252">
    <property type="term" value="F:serine-type endopeptidase activity"/>
    <property type="evidence" value="ECO:0007669"/>
    <property type="project" value="UniProtKB-UniRule"/>
</dbReference>
<dbReference type="InterPro" id="IPR036852">
    <property type="entry name" value="Peptidase_S8/S53_dom_sf"/>
</dbReference>
<keyword evidence="9 15" id="KW-0378">Hydrolase</keyword>
<dbReference type="GO" id="GO:0046872">
    <property type="term" value="F:metal ion binding"/>
    <property type="evidence" value="ECO:0007669"/>
    <property type="project" value="UniProtKB-UniRule"/>
</dbReference>
<name>A0A0D0CS00_9AGAR</name>
<feature type="active site" description="Charge relay system" evidence="15">
    <location>
        <position position="300"/>
    </location>
</feature>
<keyword evidence="6 15" id="KW-0645">Protease</keyword>
<dbReference type="PANTHER" id="PTHR14218:SF15">
    <property type="entry name" value="TRIPEPTIDYL-PEPTIDASE 1"/>
    <property type="match status" value="1"/>
</dbReference>
<dbReference type="GO" id="GO:0008240">
    <property type="term" value="F:tripeptidyl-peptidase activity"/>
    <property type="evidence" value="ECO:0007669"/>
    <property type="project" value="UniProtKB-EC"/>
</dbReference>
<feature type="binding site" evidence="15">
    <location>
        <position position="570"/>
    </location>
    <ligand>
        <name>Ca(2+)</name>
        <dbReference type="ChEBI" id="CHEBI:29108"/>
    </ligand>
</feature>
<feature type="active site" description="Charge relay system" evidence="15">
    <location>
        <position position="296"/>
    </location>
</feature>
<comment type="cofactor">
    <cofactor evidence="15">
        <name>Ca(2+)</name>
        <dbReference type="ChEBI" id="CHEBI:29108"/>
    </cofactor>
    <text evidence="15">Binds 1 Ca(2+) ion per subunit.</text>
</comment>
<dbReference type="SUPFAM" id="SSF52743">
    <property type="entry name" value="Subtilisin-like"/>
    <property type="match status" value="1"/>
</dbReference>
<evidence type="ECO:0000256" key="10">
    <source>
        <dbReference type="ARBA" id="ARBA00022825"/>
    </source>
</evidence>
<keyword evidence="5" id="KW-0964">Secreted</keyword>
<dbReference type="Proteomes" id="UP000053593">
    <property type="component" value="Unassembled WGS sequence"/>
</dbReference>
<dbReference type="SMART" id="SM00944">
    <property type="entry name" value="Pro-kuma_activ"/>
    <property type="match status" value="1"/>
</dbReference>
<comment type="catalytic activity">
    <reaction evidence="1">
        <text>Release of an N-terminal tripeptide from a polypeptide.</text>
        <dbReference type="EC" id="3.4.14.10"/>
    </reaction>
</comment>
<evidence type="ECO:0000256" key="4">
    <source>
        <dbReference type="ARBA" id="ARBA00012462"/>
    </source>
</evidence>
<keyword evidence="7 15" id="KW-0479">Metal-binding</keyword>
<dbReference type="Pfam" id="PF09286">
    <property type="entry name" value="Pro-kuma_activ"/>
    <property type="match status" value="1"/>
</dbReference>
<evidence type="ECO:0000256" key="8">
    <source>
        <dbReference type="ARBA" id="ARBA00022729"/>
    </source>
</evidence>
<keyword evidence="19" id="KW-1185">Reference proteome</keyword>
<evidence type="ECO:0000256" key="3">
    <source>
        <dbReference type="ARBA" id="ARBA00004239"/>
    </source>
</evidence>
<evidence type="ECO:0000256" key="16">
    <source>
        <dbReference type="SAM" id="SignalP"/>
    </source>
</evidence>
<evidence type="ECO:0000256" key="11">
    <source>
        <dbReference type="ARBA" id="ARBA00022837"/>
    </source>
</evidence>
<dbReference type="InterPro" id="IPR000209">
    <property type="entry name" value="Peptidase_S8/S53_dom"/>
</dbReference>
<feature type="domain" description="Peptidase S53" evidence="17">
    <location>
        <begin position="222"/>
        <end position="587"/>
    </location>
</feature>
<evidence type="ECO:0000256" key="6">
    <source>
        <dbReference type="ARBA" id="ARBA00022670"/>
    </source>
</evidence>
<dbReference type="GO" id="GO:0005576">
    <property type="term" value="C:extracellular region"/>
    <property type="evidence" value="ECO:0007669"/>
    <property type="project" value="UniProtKB-SubCell"/>
</dbReference>
<dbReference type="EMBL" id="KN834769">
    <property type="protein sequence ID" value="KIK61997.1"/>
    <property type="molecule type" value="Genomic_DNA"/>
</dbReference>
<evidence type="ECO:0000256" key="2">
    <source>
        <dbReference type="ARBA" id="ARBA00002451"/>
    </source>
</evidence>
<evidence type="ECO:0000256" key="12">
    <source>
        <dbReference type="ARBA" id="ARBA00023026"/>
    </source>
</evidence>
<keyword evidence="12" id="KW-0843">Virulence</keyword>
<evidence type="ECO:0000256" key="15">
    <source>
        <dbReference type="PROSITE-ProRule" id="PRU01032"/>
    </source>
</evidence>
<feature type="active site" description="Charge relay system" evidence="15">
    <location>
        <position position="508"/>
    </location>
</feature>
<evidence type="ECO:0000313" key="18">
    <source>
        <dbReference type="EMBL" id="KIK61997.1"/>
    </source>
</evidence>
<dbReference type="PANTHER" id="PTHR14218">
    <property type="entry name" value="PROTEASE S8 TRIPEPTIDYL PEPTIDASE I CLN2"/>
    <property type="match status" value="1"/>
</dbReference>
<reference evidence="18 19" key="1">
    <citation type="submission" date="2014-04" db="EMBL/GenBank/DDBJ databases">
        <title>Evolutionary Origins and Diversification of the Mycorrhizal Mutualists.</title>
        <authorList>
            <consortium name="DOE Joint Genome Institute"/>
            <consortium name="Mycorrhizal Genomics Consortium"/>
            <person name="Kohler A."/>
            <person name="Kuo A."/>
            <person name="Nagy L.G."/>
            <person name="Floudas D."/>
            <person name="Copeland A."/>
            <person name="Barry K.W."/>
            <person name="Cichocki N."/>
            <person name="Veneault-Fourrey C."/>
            <person name="LaButti K."/>
            <person name="Lindquist E.A."/>
            <person name="Lipzen A."/>
            <person name="Lundell T."/>
            <person name="Morin E."/>
            <person name="Murat C."/>
            <person name="Riley R."/>
            <person name="Ohm R."/>
            <person name="Sun H."/>
            <person name="Tunlid A."/>
            <person name="Henrissat B."/>
            <person name="Grigoriev I.V."/>
            <person name="Hibbett D.S."/>
            <person name="Martin F."/>
        </authorList>
    </citation>
    <scope>NUCLEOTIDE SEQUENCE [LARGE SCALE GENOMIC DNA]</scope>
    <source>
        <strain evidence="18 19">FD-317 M1</strain>
    </source>
</reference>
<dbReference type="PROSITE" id="PS51695">
    <property type="entry name" value="SEDOLISIN"/>
    <property type="match status" value="1"/>
</dbReference>
<gene>
    <name evidence="18" type="ORF">GYMLUDRAFT_42427</name>
</gene>
<evidence type="ECO:0000313" key="19">
    <source>
        <dbReference type="Proteomes" id="UP000053593"/>
    </source>
</evidence>
<evidence type="ECO:0000259" key="17">
    <source>
        <dbReference type="PROSITE" id="PS51695"/>
    </source>
</evidence>
<comment type="subcellular location">
    <subcellularLocation>
        <location evidence="3">Secreted</location>
        <location evidence="3">Extracellular space</location>
    </subcellularLocation>
</comment>
<dbReference type="OrthoDB" id="409122at2759"/>
<evidence type="ECO:0000256" key="1">
    <source>
        <dbReference type="ARBA" id="ARBA00001910"/>
    </source>
</evidence>
<keyword evidence="10 15" id="KW-0720">Serine protease</keyword>
<keyword evidence="11 15" id="KW-0106">Calcium</keyword>
<dbReference type="InterPro" id="IPR030400">
    <property type="entry name" value="Sedolisin_dom"/>
</dbReference>
<protein>
    <recommendedName>
        <fullName evidence="4">tripeptidyl-peptidase II</fullName>
        <ecNumber evidence="4">3.4.14.10</ecNumber>
    </recommendedName>
</protein>
<dbReference type="SUPFAM" id="SSF54897">
    <property type="entry name" value="Protease propeptides/inhibitors"/>
    <property type="match status" value="1"/>
</dbReference>
<accession>A0A0D0CS00</accession>
<dbReference type="FunFam" id="3.40.50.200:FF:000015">
    <property type="entry name" value="Tripeptidyl peptidase A"/>
    <property type="match status" value="1"/>
</dbReference>
<sequence length="587" mass="63728">MLSFVALLFFSLQVTVIFAQPFSLSALYEDLLEKHSWGTSIPSPWRYHSTPDPHTLLTLRFRLRPSNFDQLLEHLSQTSDPFHERYGQHLSKAELDELMHPAEQTVMEVREWLNWHGMEDTVISSTADKSIVLTIPVSSAETLLNATYSIYAHESDTNNQILRTLEYSLPRHLHAHISLVSPTTYFGNSRTMKKTSFLQPMRHASHTSSSYDSSVQDDCSSTITPECLRDLYNTGNYTPSRTTSAKVGIVGFLGEYANTADFATFTRRYLQDATNATFDTIEVNGGENDQNSPGTEANLDVQYAAMAWPIPMTYYSTGGSPPFVTDSHTPNNTNEPYLDWLDYALALNDDELPRTVSISYGDDEQTVPADYATQVCNMFASLGSRGVSVMLSSGDDGVGGGDCKTNNGSNTVVFQPTFPASCPYVTAVGSTTGVTPETASSFSSGGFSRLFPQPSYQSTAVSAFFSGLGSKYSGLYNKSGRAYPDVSAQGEGYQVIISGEVQSVAGTSCSSPTFASIIAYLNDFKLATNGSTLGFLNPLLYANPGVFNDIISGSNPGCNSDGFTAGVGWDPVTGLGTPDFPKLQAIV</sequence>
<feature type="binding site" evidence="15">
    <location>
        <position position="550"/>
    </location>
    <ligand>
        <name>Ca(2+)</name>
        <dbReference type="ChEBI" id="CHEBI:29108"/>
    </ligand>
</feature>
<evidence type="ECO:0000256" key="7">
    <source>
        <dbReference type="ARBA" id="ARBA00022723"/>
    </source>
</evidence>
<feature type="binding site" evidence="15">
    <location>
        <position position="568"/>
    </location>
    <ligand>
        <name>Ca(2+)</name>
        <dbReference type="ChEBI" id="CHEBI:29108"/>
    </ligand>
</feature>
<dbReference type="Gene3D" id="3.40.50.200">
    <property type="entry name" value="Peptidase S8/S53 domain"/>
    <property type="match status" value="1"/>
</dbReference>
<dbReference type="EC" id="3.4.14.10" evidence="4"/>
<comment type="function">
    <text evidence="2">Secreted tripeptidyl-peptidase which degrades proteins at acidic pHs and is involved in virulence.</text>
</comment>
<feature type="binding site" evidence="15">
    <location>
        <position position="549"/>
    </location>
    <ligand>
        <name>Ca(2+)</name>
        <dbReference type="ChEBI" id="CHEBI:29108"/>
    </ligand>
</feature>
<evidence type="ECO:0000256" key="5">
    <source>
        <dbReference type="ARBA" id="ARBA00022525"/>
    </source>
</evidence>
<evidence type="ECO:0000256" key="14">
    <source>
        <dbReference type="ARBA" id="ARBA00023180"/>
    </source>
</evidence>
<organism evidence="18 19">
    <name type="scientific">Collybiopsis luxurians FD-317 M1</name>
    <dbReference type="NCBI Taxonomy" id="944289"/>
    <lineage>
        <taxon>Eukaryota</taxon>
        <taxon>Fungi</taxon>
        <taxon>Dikarya</taxon>
        <taxon>Basidiomycota</taxon>
        <taxon>Agaricomycotina</taxon>
        <taxon>Agaricomycetes</taxon>
        <taxon>Agaricomycetidae</taxon>
        <taxon>Agaricales</taxon>
        <taxon>Marasmiineae</taxon>
        <taxon>Omphalotaceae</taxon>
        <taxon>Collybiopsis</taxon>
        <taxon>Collybiopsis luxurians</taxon>
    </lineage>
</organism>
<evidence type="ECO:0000256" key="13">
    <source>
        <dbReference type="ARBA" id="ARBA00023145"/>
    </source>
</evidence>
<evidence type="ECO:0000256" key="9">
    <source>
        <dbReference type="ARBA" id="ARBA00022801"/>
    </source>
</evidence>
<dbReference type="CDD" id="cd04056">
    <property type="entry name" value="Peptidases_S53"/>
    <property type="match status" value="1"/>
</dbReference>
<keyword evidence="13" id="KW-0865">Zymogen</keyword>
<dbReference type="InterPro" id="IPR015366">
    <property type="entry name" value="S53_propep"/>
</dbReference>
<keyword evidence="8 16" id="KW-0732">Signal</keyword>